<evidence type="ECO:0000313" key="2">
    <source>
        <dbReference type="EMBL" id="GBG29611.1"/>
    </source>
</evidence>
<dbReference type="OrthoDB" id="610608at2759"/>
<accession>A0A2R5GMS4</accession>
<evidence type="ECO:0000313" key="3">
    <source>
        <dbReference type="Proteomes" id="UP000241890"/>
    </source>
</evidence>
<dbReference type="Proteomes" id="UP000241890">
    <property type="component" value="Unassembled WGS sequence"/>
</dbReference>
<dbReference type="PANTHER" id="PTHR43762:SF1">
    <property type="entry name" value="D-ARABINONO-1,4-LACTONE OXIDASE"/>
    <property type="match status" value="1"/>
</dbReference>
<organism evidence="2 3">
    <name type="scientific">Hondaea fermentalgiana</name>
    <dbReference type="NCBI Taxonomy" id="2315210"/>
    <lineage>
        <taxon>Eukaryota</taxon>
        <taxon>Sar</taxon>
        <taxon>Stramenopiles</taxon>
        <taxon>Bigyra</taxon>
        <taxon>Labyrinthulomycetes</taxon>
        <taxon>Thraustochytrida</taxon>
        <taxon>Thraustochytriidae</taxon>
        <taxon>Hondaea</taxon>
    </lineage>
</organism>
<gene>
    <name evidence="2" type="ORF">FCC1311_058322</name>
</gene>
<dbReference type="AlphaFoldDB" id="A0A2R5GMS4"/>
<dbReference type="InParanoid" id="A0A2R5GMS4"/>
<dbReference type="InterPro" id="IPR006094">
    <property type="entry name" value="Oxid_FAD_bind_N"/>
</dbReference>
<dbReference type="PANTHER" id="PTHR43762">
    <property type="entry name" value="L-GULONOLACTONE OXIDASE"/>
    <property type="match status" value="1"/>
</dbReference>
<dbReference type="EMBL" id="BEYU01000061">
    <property type="protein sequence ID" value="GBG29611.1"/>
    <property type="molecule type" value="Genomic_DNA"/>
</dbReference>
<feature type="domain" description="FAD-binding PCMH-type" evidence="1">
    <location>
        <begin position="16"/>
        <end position="182"/>
    </location>
</feature>
<dbReference type="PROSITE" id="PS51387">
    <property type="entry name" value="FAD_PCMH"/>
    <property type="match status" value="1"/>
</dbReference>
<dbReference type="InterPro" id="IPR016169">
    <property type="entry name" value="FAD-bd_PCMH_sub2"/>
</dbReference>
<dbReference type="Gene3D" id="3.30.70.2520">
    <property type="match status" value="1"/>
</dbReference>
<reference evidence="2 3" key="1">
    <citation type="submission" date="2017-12" db="EMBL/GenBank/DDBJ databases">
        <title>Sequencing, de novo assembly and annotation of complete genome of a new Thraustochytrid species, strain FCC1311.</title>
        <authorList>
            <person name="Sedici K."/>
            <person name="Godart F."/>
            <person name="Aiese Cigliano R."/>
            <person name="Sanseverino W."/>
            <person name="Barakat M."/>
            <person name="Ortet P."/>
            <person name="Marechal E."/>
            <person name="Cagnac O."/>
            <person name="Amato A."/>
        </authorList>
    </citation>
    <scope>NUCLEOTIDE SEQUENCE [LARGE SCALE GENOMIC DNA]</scope>
</reference>
<sequence length="429" mass="46918">MSVVDYVATSNWAGNIKWTREGVTAVKDTEHLATIVKEATGPIRALGTGHCFSPIANTEGVHVRLLGEAFGKVTIDKDASVVTLGAGVTYAKLLDACEEADVCLANCPSLPHITVVGSIMTGTHGTGWNKKTIGNEVVGLEVVRSDGSIDKVGAKDEDLPWIVQSWGAAGVVTSVTLKVYPKHEIYKQIIMQPDWTQTLEKLEDIYSAAEYVSIFAHWGPEGASVNSIWFGLNKDQMPEHVKKIFPEGTEEVEVGQGVHPVLTLDAKNCIKVGSTSVNRCQYHFIPGGTPSSGVGLELQSEFFVPFDKARAALAALSERSGEFCDLVVVAELRLVVGDNLPLSVCRQSEAERFLGIHFTWHFRQDEVAICLRDIVQPIFKQFGPLRPHVGKVFVRDESMDCIFEKYEDLKAKFDPESRFQGFAVATSPP</sequence>
<dbReference type="GO" id="GO:0080049">
    <property type="term" value="F:L-gulono-1,4-lactone dehydrogenase activity"/>
    <property type="evidence" value="ECO:0007669"/>
    <property type="project" value="TreeGrafter"/>
</dbReference>
<dbReference type="InterPro" id="IPR036318">
    <property type="entry name" value="FAD-bd_PCMH-like_sf"/>
</dbReference>
<name>A0A2R5GMS4_9STRA</name>
<comment type="caution">
    <text evidence="2">The sequence shown here is derived from an EMBL/GenBank/DDBJ whole genome shotgun (WGS) entry which is preliminary data.</text>
</comment>
<keyword evidence="3" id="KW-1185">Reference proteome</keyword>
<protein>
    <submittedName>
        <fullName evidence="2">D-arabinono-1,4-lactone oxidase</fullName>
    </submittedName>
</protein>
<evidence type="ECO:0000259" key="1">
    <source>
        <dbReference type="PROSITE" id="PS51387"/>
    </source>
</evidence>
<dbReference type="InterPro" id="IPR010031">
    <property type="entry name" value="FAD_lactone_oxidase-like"/>
</dbReference>
<dbReference type="Pfam" id="PF01565">
    <property type="entry name" value="FAD_binding_4"/>
    <property type="match status" value="1"/>
</dbReference>
<dbReference type="Gene3D" id="3.30.43.10">
    <property type="entry name" value="Uridine Diphospho-n-acetylenolpyruvylglucosamine Reductase, domain 2"/>
    <property type="match status" value="1"/>
</dbReference>
<dbReference type="SUPFAM" id="SSF56176">
    <property type="entry name" value="FAD-binding/transporter-associated domain-like"/>
    <property type="match status" value="1"/>
</dbReference>
<dbReference type="Gene3D" id="3.30.70.2530">
    <property type="match status" value="1"/>
</dbReference>
<dbReference type="GO" id="GO:0016899">
    <property type="term" value="F:oxidoreductase activity, acting on the CH-OH group of donors, oxygen as acceptor"/>
    <property type="evidence" value="ECO:0007669"/>
    <property type="project" value="InterPro"/>
</dbReference>
<dbReference type="Gene3D" id="3.30.465.10">
    <property type="match status" value="1"/>
</dbReference>
<dbReference type="GO" id="GO:0071949">
    <property type="term" value="F:FAD binding"/>
    <property type="evidence" value="ECO:0007669"/>
    <property type="project" value="InterPro"/>
</dbReference>
<proteinExistence type="predicted"/>
<dbReference type="InterPro" id="IPR016166">
    <property type="entry name" value="FAD-bd_PCMH"/>
</dbReference>
<dbReference type="InterPro" id="IPR016167">
    <property type="entry name" value="FAD-bd_PCMH_sub1"/>
</dbReference>